<dbReference type="RefSeq" id="WP_156962256.1">
    <property type="nucleotide sequence ID" value="NZ_JXWY01000013.1"/>
</dbReference>
<reference evidence="1 2" key="1">
    <citation type="submission" date="2018-06" db="EMBL/GenBank/DDBJ databases">
        <authorList>
            <consortium name="Pathogen Informatics"/>
            <person name="Doyle S."/>
        </authorList>
    </citation>
    <scope>NUCLEOTIDE SEQUENCE [LARGE SCALE GENOMIC DNA]</scope>
    <source>
        <strain evidence="1 2">NCTC13832</strain>
    </source>
</reference>
<dbReference type="EMBL" id="UHDT01000001">
    <property type="protein sequence ID" value="SUM57062.1"/>
    <property type="molecule type" value="Genomic_DNA"/>
</dbReference>
<dbReference type="Proteomes" id="UP000254100">
    <property type="component" value="Unassembled WGS sequence"/>
</dbReference>
<proteinExistence type="predicted"/>
<protein>
    <submittedName>
        <fullName evidence="1">Uncharacterized protein</fullName>
    </submittedName>
</protein>
<accession>A0A380GRN6</accession>
<gene>
    <name evidence="1" type="ORF">NCTC13832_00727</name>
</gene>
<evidence type="ECO:0000313" key="1">
    <source>
        <dbReference type="EMBL" id="SUM57062.1"/>
    </source>
</evidence>
<dbReference type="AlphaFoldDB" id="A0A380GRN6"/>
<name>A0A380GRN6_9STAP</name>
<organism evidence="1 2">
    <name type="scientific">Staphylococcus microti</name>
    <dbReference type="NCBI Taxonomy" id="569857"/>
    <lineage>
        <taxon>Bacteria</taxon>
        <taxon>Bacillati</taxon>
        <taxon>Bacillota</taxon>
        <taxon>Bacilli</taxon>
        <taxon>Bacillales</taxon>
        <taxon>Staphylococcaceae</taxon>
        <taxon>Staphylococcus</taxon>
    </lineage>
</organism>
<evidence type="ECO:0000313" key="2">
    <source>
        <dbReference type="Proteomes" id="UP000254100"/>
    </source>
</evidence>
<sequence>MNQIERNYEKEVMYLQDELKVSKSNEAMLRALLDDALETIQQLKNDKNEPAPSE</sequence>